<reference evidence="1" key="1">
    <citation type="journal article" date="2015" name="Nature">
        <title>Complex archaea that bridge the gap between prokaryotes and eukaryotes.</title>
        <authorList>
            <person name="Spang A."/>
            <person name="Saw J.H."/>
            <person name="Jorgensen S.L."/>
            <person name="Zaremba-Niedzwiedzka K."/>
            <person name="Martijn J."/>
            <person name="Lind A.E."/>
            <person name="van Eijk R."/>
            <person name="Schleper C."/>
            <person name="Guy L."/>
            <person name="Ettema T.J."/>
        </authorList>
    </citation>
    <scope>NUCLEOTIDE SEQUENCE</scope>
</reference>
<proteinExistence type="predicted"/>
<protein>
    <recommendedName>
        <fullName evidence="2">DUF669 domain-containing protein</fullName>
    </recommendedName>
</protein>
<sequence>MPKISVNLNSVEDVSKPIPAGQYLSRILKAEKATGSESGKEYIHWEVEIIEGEFKPKHLFFNTSLQPKALWNVKKLLEVAKVVINKDGSFNTEDAIGAEFTAVVGQREYEGKVSNEVTDYLGA</sequence>
<dbReference type="InterPro" id="IPR007731">
    <property type="entry name" value="DUF669"/>
</dbReference>
<dbReference type="AlphaFoldDB" id="A0A0F9RRL8"/>
<organism evidence="1">
    <name type="scientific">marine sediment metagenome</name>
    <dbReference type="NCBI Taxonomy" id="412755"/>
    <lineage>
        <taxon>unclassified sequences</taxon>
        <taxon>metagenomes</taxon>
        <taxon>ecological metagenomes</taxon>
    </lineage>
</organism>
<accession>A0A0F9RRL8</accession>
<dbReference type="EMBL" id="LAZR01003284">
    <property type="protein sequence ID" value="KKN19978.1"/>
    <property type="molecule type" value="Genomic_DNA"/>
</dbReference>
<evidence type="ECO:0000313" key="1">
    <source>
        <dbReference type="EMBL" id="KKN19978.1"/>
    </source>
</evidence>
<dbReference type="Pfam" id="PF05037">
    <property type="entry name" value="DUF669"/>
    <property type="match status" value="1"/>
</dbReference>
<gene>
    <name evidence="1" type="ORF">LCGC14_0940310</name>
</gene>
<comment type="caution">
    <text evidence="1">The sequence shown here is derived from an EMBL/GenBank/DDBJ whole genome shotgun (WGS) entry which is preliminary data.</text>
</comment>
<name>A0A0F9RRL8_9ZZZZ</name>
<evidence type="ECO:0008006" key="2">
    <source>
        <dbReference type="Google" id="ProtNLM"/>
    </source>
</evidence>